<sequence length="203" mass="21522">MTLAALLTLMGLQVLIAMSPGPAGVLTIKTAAADGARAGILLSLGLAIAIVIWAVSALAGLSLLFEIAPFLQTALRIVGAAFLIWIGFTLWRHAKEPMPDVSAAAVKRPLALIRLGLWTNIANPKALAYFAAVFTGIMPADASLGWAALIILVIFAIEFTWYCTLALVFSRPAPRRAYARAKSWLDRLFGGIVMALGARIALP</sequence>
<comment type="caution">
    <text evidence="7">The sequence shown here is derived from an EMBL/GenBank/DDBJ whole genome shotgun (WGS) entry which is preliminary data.</text>
</comment>
<evidence type="ECO:0008006" key="9">
    <source>
        <dbReference type="Google" id="ProtNLM"/>
    </source>
</evidence>
<dbReference type="RefSeq" id="WP_159810290.1">
    <property type="nucleotide sequence ID" value="NZ_BLJE01000006.1"/>
</dbReference>
<feature type="transmembrane region" description="Helical" evidence="6">
    <location>
        <begin position="144"/>
        <end position="163"/>
    </location>
</feature>
<keyword evidence="4 6" id="KW-1133">Transmembrane helix</keyword>
<evidence type="ECO:0000256" key="3">
    <source>
        <dbReference type="ARBA" id="ARBA00022692"/>
    </source>
</evidence>
<evidence type="ECO:0000256" key="5">
    <source>
        <dbReference type="ARBA" id="ARBA00023136"/>
    </source>
</evidence>
<keyword evidence="8" id="KW-1185">Reference proteome</keyword>
<protein>
    <recommendedName>
        <fullName evidence="9">Threonine/homoserine/homoserine lactone efflux protein</fullName>
    </recommendedName>
</protein>
<keyword evidence="5 6" id="KW-0472">Membrane</keyword>
<dbReference type="EMBL" id="BLJE01000006">
    <property type="protein sequence ID" value="GFE66864.1"/>
    <property type="molecule type" value="Genomic_DNA"/>
</dbReference>
<keyword evidence="3 6" id="KW-0812">Transmembrane</keyword>
<evidence type="ECO:0000256" key="2">
    <source>
        <dbReference type="ARBA" id="ARBA00022475"/>
    </source>
</evidence>
<gene>
    <name evidence="7" type="ORF">KIN_39380</name>
</gene>
<evidence type="ECO:0000313" key="8">
    <source>
        <dbReference type="Proteomes" id="UP000436822"/>
    </source>
</evidence>
<dbReference type="InterPro" id="IPR001123">
    <property type="entry name" value="LeuE-type"/>
</dbReference>
<organism evidence="7 8">
    <name type="scientific">Litoreibacter roseus</name>
    <dbReference type="NCBI Taxonomy" id="2601869"/>
    <lineage>
        <taxon>Bacteria</taxon>
        <taxon>Pseudomonadati</taxon>
        <taxon>Pseudomonadota</taxon>
        <taxon>Alphaproteobacteria</taxon>
        <taxon>Rhodobacterales</taxon>
        <taxon>Roseobacteraceae</taxon>
        <taxon>Litoreibacter</taxon>
    </lineage>
</organism>
<dbReference type="Proteomes" id="UP000436822">
    <property type="component" value="Unassembled WGS sequence"/>
</dbReference>
<proteinExistence type="predicted"/>
<evidence type="ECO:0000256" key="1">
    <source>
        <dbReference type="ARBA" id="ARBA00004651"/>
    </source>
</evidence>
<name>A0A6N6JL52_9RHOB</name>
<dbReference type="Pfam" id="PF01810">
    <property type="entry name" value="LysE"/>
    <property type="match status" value="1"/>
</dbReference>
<dbReference type="GO" id="GO:0015171">
    <property type="term" value="F:amino acid transmembrane transporter activity"/>
    <property type="evidence" value="ECO:0007669"/>
    <property type="project" value="TreeGrafter"/>
</dbReference>
<dbReference type="PANTHER" id="PTHR30086:SF20">
    <property type="entry name" value="ARGININE EXPORTER PROTEIN ARGO-RELATED"/>
    <property type="match status" value="1"/>
</dbReference>
<evidence type="ECO:0000313" key="7">
    <source>
        <dbReference type="EMBL" id="GFE66864.1"/>
    </source>
</evidence>
<keyword evidence="2" id="KW-1003">Cell membrane</keyword>
<evidence type="ECO:0000256" key="4">
    <source>
        <dbReference type="ARBA" id="ARBA00022989"/>
    </source>
</evidence>
<reference evidence="7 8" key="1">
    <citation type="submission" date="2019-12" db="EMBL/GenBank/DDBJ databases">
        <title>Litoreibacter badius sp. nov., a novel bacteriochlorophyll a-containing bacterium in the genus Litoreibacter.</title>
        <authorList>
            <person name="Kanamuro M."/>
            <person name="Takabe Y."/>
            <person name="Mori K."/>
            <person name="Takaichi S."/>
            <person name="Hanada S."/>
        </authorList>
    </citation>
    <scope>NUCLEOTIDE SEQUENCE [LARGE SCALE GENOMIC DNA]</scope>
    <source>
        <strain evidence="7 8">K6</strain>
    </source>
</reference>
<feature type="transmembrane region" description="Helical" evidence="6">
    <location>
        <begin position="73"/>
        <end position="91"/>
    </location>
</feature>
<dbReference type="AlphaFoldDB" id="A0A6N6JL52"/>
<dbReference type="GO" id="GO:0005886">
    <property type="term" value="C:plasma membrane"/>
    <property type="evidence" value="ECO:0007669"/>
    <property type="project" value="UniProtKB-SubCell"/>
</dbReference>
<evidence type="ECO:0000256" key="6">
    <source>
        <dbReference type="SAM" id="Phobius"/>
    </source>
</evidence>
<dbReference type="OrthoDB" id="9804822at2"/>
<accession>A0A6N6JL52</accession>
<dbReference type="PANTHER" id="PTHR30086">
    <property type="entry name" value="ARGININE EXPORTER PROTEIN ARGO"/>
    <property type="match status" value="1"/>
</dbReference>
<comment type="subcellular location">
    <subcellularLocation>
        <location evidence="1">Cell membrane</location>
        <topology evidence="1">Multi-pass membrane protein</topology>
    </subcellularLocation>
</comment>
<feature type="transmembrane region" description="Helical" evidence="6">
    <location>
        <begin position="37"/>
        <end position="61"/>
    </location>
</feature>